<dbReference type="RefSeq" id="WP_014554934.1">
    <property type="nucleotide sequence ID" value="NC_017457.1"/>
</dbReference>
<keyword evidence="1" id="KW-0614">Plasmid</keyword>
<proteinExistence type="predicted"/>
<dbReference type="KEGG" id="hwc:Hqrw_5076"/>
<gene>
    <name evidence="1" type="ordered locus">Hqrw_5076</name>
</gene>
<accession>G0LNE2</accession>
<evidence type="ECO:0000313" key="2">
    <source>
        <dbReference type="Proteomes" id="UP000007954"/>
    </source>
</evidence>
<name>G0LNE2_HALWC</name>
<sequence>MGLLDNFTGDDTELIDVQKYDVSTTMNLMRIIDWEAQVILYTDTTREGYTSVPFSEANISADDAPENVKRILDSQK</sequence>
<protein>
    <submittedName>
        <fullName evidence="1">Uncharacterized protein</fullName>
    </submittedName>
</protein>
<dbReference type="GeneID" id="12445579"/>
<reference evidence="1 2" key="1">
    <citation type="journal article" date="2011" name="PLoS ONE">
        <title>Haloquadratum walsbyi: limited diversity in a global pond.</title>
        <authorList>
            <person name="Dyall-Smith M."/>
            <person name="Pfeiffer F."/>
            <person name="Klee K."/>
            <person name="Palm P."/>
            <person name="Gross K."/>
            <person name="Schuster S.C."/>
            <person name="Rampp M."/>
            <person name="Oesterhelt D."/>
        </authorList>
    </citation>
    <scope>NUCLEOTIDE SEQUENCE [LARGE SCALE GENOMIC DNA]</scope>
    <source>
        <strain evidence="2">DSM 16854 / JCM 12705 / C23</strain>
        <plasmid evidence="2">Plasmid PL100</plasmid>
    </source>
</reference>
<dbReference type="AlphaFoldDB" id="G0LNE2"/>
<evidence type="ECO:0000313" key="1">
    <source>
        <dbReference type="EMBL" id="CCC41948.1"/>
    </source>
</evidence>
<dbReference type="HOGENOM" id="CLU_2645834_0_0_2"/>
<dbReference type="Proteomes" id="UP000007954">
    <property type="component" value="Plasmid PL100"/>
</dbReference>
<organism evidence="1 2">
    <name type="scientific">Haloquadratum walsbyi (strain DSM 16854 / JCM 12705 / C23)</name>
    <dbReference type="NCBI Taxonomy" id="768065"/>
    <lineage>
        <taxon>Archaea</taxon>
        <taxon>Methanobacteriati</taxon>
        <taxon>Methanobacteriota</taxon>
        <taxon>Stenosarchaea group</taxon>
        <taxon>Halobacteria</taxon>
        <taxon>Halobacteriales</taxon>
        <taxon>Haloferacaceae</taxon>
        <taxon>Haloquadratum</taxon>
    </lineage>
</organism>
<geneLocation type="plasmid" evidence="1 2">
    <name>PL100</name>
</geneLocation>
<dbReference type="EMBL" id="FR746100">
    <property type="protein sequence ID" value="CCC41948.1"/>
    <property type="molecule type" value="Genomic_DNA"/>
</dbReference>